<evidence type="ECO:0000313" key="3">
    <source>
        <dbReference type="Proteomes" id="UP000601171"/>
    </source>
</evidence>
<gene>
    <name evidence="2" type="ORF">H8707_03570</name>
</gene>
<proteinExistence type="predicted"/>
<dbReference type="EMBL" id="JACRTG010000010">
    <property type="protein sequence ID" value="MBC8587319.1"/>
    <property type="molecule type" value="Genomic_DNA"/>
</dbReference>
<keyword evidence="3" id="KW-1185">Reference proteome</keyword>
<dbReference type="RefSeq" id="WP_161567142.1">
    <property type="nucleotide sequence ID" value="NZ_JACRTG010000010.1"/>
</dbReference>
<keyword evidence="1" id="KW-0812">Transmembrane</keyword>
<evidence type="ECO:0000256" key="1">
    <source>
        <dbReference type="SAM" id="Phobius"/>
    </source>
</evidence>
<comment type="caution">
    <text evidence="2">The sequence shown here is derived from an EMBL/GenBank/DDBJ whole genome shotgun (WGS) entry which is preliminary data.</text>
</comment>
<protein>
    <submittedName>
        <fullName evidence="2">Uncharacterized protein</fullName>
    </submittedName>
</protein>
<accession>A0A926EVZ7</accession>
<organism evidence="2 3">
    <name type="scientific">Paratissierella segnis</name>
    <dbReference type="NCBI Taxonomy" id="2763679"/>
    <lineage>
        <taxon>Bacteria</taxon>
        <taxon>Bacillati</taxon>
        <taxon>Bacillota</taxon>
        <taxon>Tissierellia</taxon>
        <taxon>Tissierellales</taxon>
        <taxon>Tissierellaceae</taxon>
        <taxon>Paratissierella</taxon>
    </lineage>
</organism>
<name>A0A926EVZ7_9FIRM</name>
<reference evidence="2" key="1">
    <citation type="submission" date="2020-08" db="EMBL/GenBank/DDBJ databases">
        <title>Genome public.</title>
        <authorList>
            <person name="Liu C."/>
            <person name="Sun Q."/>
        </authorList>
    </citation>
    <scope>NUCLEOTIDE SEQUENCE</scope>
    <source>
        <strain evidence="2">BX21</strain>
    </source>
</reference>
<dbReference type="AlphaFoldDB" id="A0A926EVZ7"/>
<keyword evidence="1" id="KW-1133">Transmembrane helix</keyword>
<evidence type="ECO:0000313" key="2">
    <source>
        <dbReference type="EMBL" id="MBC8587319.1"/>
    </source>
</evidence>
<sequence length="51" mass="5267">MIILGIIVSIVIGVIGSSIGYGMNAAELGPILSIATMGGFIMAYIKKNNIK</sequence>
<feature type="transmembrane region" description="Helical" evidence="1">
    <location>
        <begin position="26"/>
        <end position="45"/>
    </location>
</feature>
<dbReference type="Proteomes" id="UP000601171">
    <property type="component" value="Unassembled WGS sequence"/>
</dbReference>
<keyword evidence="1" id="KW-0472">Membrane</keyword>